<keyword evidence="1" id="KW-1133">Transmembrane helix</keyword>
<organism evidence="2 3">
    <name type="scientific">Candidatus Amphirhobacter heronislandensis</name>
    <dbReference type="NCBI Taxonomy" id="1732024"/>
    <lineage>
        <taxon>Bacteria</taxon>
        <taxon>Pseudomonadati</taxon>
        <taxon>Pseudomonadota</taxon>
        <taxon>Gammaproteobacteria</taxon>
        <taxon>Candidatus Tethybacterales</taxon>
        <taxon>Candidatus Tethybacteraceae</taxon>
        <taxon>Candidatus Amphirhobacter</taxon>
    </lineage>
</organism>
<feature type="transmembrane region" description="Helical" evidence="1">
    <location>
        <begin position="295"/>
        <end position="313"/>
    </location>
</feature>
<name>A0A930Y2V1_9GAMM</name>
<feature type="transmembrane region" description="Helical" evidence="1">
    <location>
        <begin position="97"/>
        <end position="119"/>
    </location>
</feature>
<keyword evidence="1" id="KW-0472">Membrane</keyword>
<sequence length="336" mass="36767">MTGKIGDWARRGWQFLQSGVREALAAFWVIFKITFPIILAVRVAEEFFPLVSALGGVLEPLTRLLGLPGELGVAWAAAILVQPLSGFAIVAERWNELELTVAQATIFGVLILEVHAIFVEVRIAQLLGSRAWVTCVLRFGFAIGLGLLLNWLYGFSAAMQEPARLHFIAPQDVDASWSGWLLFQAQSWLVFGAIIVGLTLLMKAIRAWHVEKLLSFLLRPFMSLMKIHRSAGTVSIVGLILGLTFGAALLLTEKSKGLVSARDMFLTVSLLGICHSLLDDTLLTMLFGAHLSGVLAARLLCALAFMAVFARLLQLLSDAQLRRWFMTRHASGATAA</sequence>
<proteinExistence type="predicted"/>
<keyword evidence="3" id="KW-1185">Reference proteome</keyword>
<dbReference type="EMBL" id="JADHEI010000033">
    <property type="protein sequence ID" value="MBF2735281.1"/>
    <property type="molecule type" value="Genomic_DNA"/>
</dbReference>
<feature type="transmembrane region" description="Helical" evidence="1">
    <location>
        <begin position="234"/>
        <end position="252"/>
    </location>
</feature>
<accession>A0A930Y2V1</accession>
<dbReference type="Proteomes" id="UP000604381">
    <property type="component" value="Unassembled WGS sequence"/>
</dbReference>
<dbReference type="AlphaFoldDB" id="A0A930Y2V1"/>
<feature type="transmembrane region" description="Helical" evidence="1">
    <location>
        <begin position="73"/>
        <end position="91"/>
    </location>
</feature>
<feature type="transmembrane region" description="Helical" evidence="1">
    <location>
        <begin position="131"/>
        <end position="153"/>
    </location>
</feature>
<feature type="transmembrane region" description="Helical" evidence="1">
    <location>
        <begin position="20"/>
        <end position="41"/>
    </location>
</feature>
<keyword evidence="1" id="KW-0812">Transmembrane</keyword>
<evidence type="ECO:0000256" key="1">
    <source>
        <dbReference type="SAM" id="Phobius"/>
    </source>
</evidence>
<gene>
    <name evidence="2" type="ORF">ISN26_04245</name>
</gene>
<reference evidence="2" key="1">
    <citation type="submission" date="2020-10" db="EMBL/GenBank/DDBJ databases">
        <title>An improved Amphimedon queenslandica hologenome assembly reveals how three proteobacterial symbionts can extend the metabolic phenotypic of their marine sponge host.</title>
        <authorList>
            <person name="Degnan B."/>
            <person name="Degnan S."/>
            <person name="Xiang X."/>
        </authorList>
    </citation>
    <scope>NUCLEOTIDE SEQUENCE</scope>
    <source>
        <strain evidence="2">AqS2</strain>
    </source>
</reference>
<protein>
    <recommendedName>
        <fullName evidence="4">Nucleoside recognition protein</fullName>
    </recommendedName>
</protein>
<evidence type="ECO:0008006" key="4">
    <source>
        <dbReference type="Google" id="ProtNLM"/>
    </source>
</evidence>
<evidence type="ECO:0000313" key="2">
    <source>
        <dbReference type="EMBL" id="MBF2735281.1"/>
    </source>
</evidence>
<comment type="caution">
    <text evidence="2">The sequence shown here is derived from an EMBL/GenBank/DDBJ whole genome shotgun (WGS) entry which is preliminary data.</text>
</comment>
<feature type="transmembrane region" description="Helical" evidence="1">
    <location>
        <begin position="264"/>
        <end position="289"/>
    </location>
</feature>
<feature type="transmembrane region" description="Helical" evidence="1">
    <location>
        <begin position="180"/>
        <end position="201"/>
    </location>
</feature>
<evidence type="ECO:0000313" key="3">
    <source>
        <dbReference type="Proteomes" id="UP000604381"/>
    </source>
</evidence>